<accession>A0ABQ9FM68</accession>
<keyword evidence="4" id="KW-0472">Membrane</keyword>
<organism evidence="7 8">
    <name type="scientific">Tegillarca granosa</name>
    <name type="common">Malaysian cockle</name>
    <name type="synonym">Anadara granosa</name>
    <dbReference type="NCBI Taxonomy" id="220873"/>
    <lineage>
        <taxon>Eukaryota</taxon>
        <taxon>Metazoa</taxon>
        <taxon>Spiralia</taxon>
        <taxon>Lophotrochozoa</taxon>
        <taxon>Mollusca</taxon>
        <taxon>Bivalvia</taxon>
        <taxon>Autobranchia</taxon>
        <taxon>Pteriomorphia</taxon>
        <taxon>Arcoida</taxon>
        <taxon>Arcoidea</taxon>
        <taxon>Arcidae</taxon>
        <taxon>Tegillarca</taxon>
    </lineage>
</organism>
<dbReference type="InterPro" id="IPR001828">
    <property type="entry name" value="ANF_lig-bd_rcpt"/>
</dbReference>
<name>A0ABQ9FM68_TEGGR</name>
<evidence type="ECO:0000259" key="6">
    <source>
        <dbReference type="Pfam" id="PF01094"/>
    </source>
</evidence>
<evidence type="ECO:0000313" key="8">
    <source>
        <dbReference type="Proteomes" id="UP001217089"/>
    </source>
</evidence>
<reference evidence="7 8" key="1">
    <citation type="submission" date="2022-12" db="EMBL/GenBank/DDBJ databases">
        <title>Chromosome-level genome of Tegillarca granosa.</title>
        <authorList>
            <person name="Kim J."/>
        </authorList>
    </citation>
    <scope>NUCLEOTIDE SEQUENCE [LARGE SCALE GENOMIC DNA]</scope>
    <source>
        <strain evidence="7">Teg-2019</strain>
        <tissue evidence="7">Adductor muscle</tissue>
    </source>
</reference>
<comment type="caution">
    <text evidence="7">The sequence shown here is derived from an EMBL/GenBank/DDBJ whole genome shotgun (WGS) entry which is preliminary data.</text>
</comment>
<dbReference type="Proteomes" id="UP001217089">
    <property type="component" value="Unassembled WGS sequence"/>
</dbReference>
<dbReference type="EMBL" id="JARBDR010000214">
    <property type="protein sequence ID" value="KAJ8318359.1"/>
    <property type="molecule type" value="Genomic_DNA"/>
</dbReference>
<gene>
    <name evidence="7" type="ORF">KUTeg_003450</name>
</gene>
<evidence type="ECO:0000256" key="2">
    <source>
        <dbReference type="ARBA" id="ARBA00022692"/>
    </source>
</evidence>
<protein>
    <recommendedName>
        <fullName evidence="6">Receptor ligand binding region domain-containing protein</fullName>
    </recommendedName>
</protein>
<evidence type="ECO:0000256" key="1">
    <source>
        <dbReference type="ARBA" id="ARBA00004370"/>
    </source>
</evidence>
<comment type="subcellular location">
    <subcellularLocation>
        <location evidence="1">Membrane</location>
    </subcellularLocation>
</comment>
<keyword evidence="2" id="KW-0812">Transmembrane</keyword>
<proteinExistence type="predicted"/>
<dbReference type="Pfam" id="PF01094">
    <property type="entry name" value="ANF_receptor"/>
    <property type="match status" value="1"/>
</dbReference>
<keyword evidence="5" id="KW-0732">Signal</keyword>
<evidence type="ECO:0000313" key="7">
    <source>
        <dbReference type="EMBL" id="KAJ8318359.1"/>
    </source>
</evidence>
<dbReference type="InterPro" id="IPR028082">
    <property type="entry name" value="Peripla_BP_I"/>
</dbReference>
<feature type="chain" id="PRO_5045947032" description="Receptor ligand binding region domain-containing protein" evidence="5">
    <location>
        <begin position="20"/>
        <end position="128"/>
    </location>
</feature>
<dbReference type="SUPFAM" id="SSF53822">
    <property type="entry name" value="Periplasmic binding protein-like I"/>
    <property type="match status" value="1"/>
</dbReference>
<evidence type="ECO:0000256" key="4">
    <source>
        <dbReference type="ARBA" id="ARBA00023136"/>
    </source>
</evidence>
<dbReference type="Gene3D" id="3.40.50.2300">
    <property type="match status" value="1"/>
</dbReference>
<evidence type="ECO:0000256" key="5">
    <source>
        <dbReference type="SAM" id="SignalP"/>
    </source>
</evidence>
<feature type="domain" description="Receptor ligand binding region" evidence="6">
    <location>
        <begin position="48"/>
        <end position="124"/>
    </location>
</feature>
<sequence length="128" mass="14539">MLWLLSLQVLIYEFGLVSATLQNITIGYLTVDKTDTFVRDRQGRVISGAISYAVEKINENPDILPDYHINIIWNDTKASTLVGIQCLTEQWKLGAVAFFGFEDSCSVEARVAAAWNLPLISYFFNFYF</sequence>
<evidence type="ECO:0000256" key="3">
    <source>
        <dbReference type="ARBA" id="ARBA00022989"/>
    </source>
</evidence>
<keyword evidence="3" id="KW-1133">Transmembrane helix</keyword>
<keyword evidence="8" id="KW-1185">Reference proteome</keyword>
<feature type="signal peptide" evidence="5">
    <location>
        <begin position="1"/>
        <end position="19"/>
    </location>
</feature>